<sequence>MREENRQDFRTGLSRSFLFGFVSLVSQSQINKIWRLSKYTQNFEKGQKPVLILAGVAFCCFFNELY</sequence>
<reference evidence="1" key="1">
    <citation type="submission" date="2023-07" db="EMBL/GenBank/DDBJ databases">
        <title>Genome content predicts the carbon catabolic preferences of heterotrophic bacteria.</title>
        <authorList>
            <person name="Gralka M."/>
        </authorList>
    </citation>
    <scope>NUCLEOTIDE SEQUENCE</scope>
    <source>
        <strain evidence="1">I3M17_2</strain>
    </source>
</reference>
<dbReference type="Proteomes" id="UP001169760">
    <property type="component" value="Unassembled WGS sequence"/>
</dbReference>
<feature type="non-terminal residue" evidence="1">
    <location>
        <position position="66"/>
    </location>
</feature>
<accession>A0AAW7XBV5</accession>
<comment type="caution">
    <text evidence="1">The sequence shown here is derived from an EMBL/GenBank/DDBJ whole genome shotgun (WGS) entry which is preliminary data.</text>
</comment>
<organism evidence="1 2">
    <name type="scientific">Saccharophagus degradans</name>
    <dbReference type="NCBI Taxonomy" id="86304"/>
    <lineage>
        <taxon>Bacteria</taxon>
        <taxon>Pseudomonadati</taxon>
        <taxon>Pseudomonadota</taxon>
        <taxon>Gammaproteobacteria</taxon>
        <taxon>Cellvibrionales</taxon>
        <taxon>Cellvibrionaceae</taxon>
        <taxon>Saccharophagus</taxon>
    </lineage>
</organism>
<gene>
    <name evidence="1" type="ORF">Q4521_20845</name>
</gene>
<dbReference type="AlphaFoldDB" id="A0AAW7XBV5"/>
<evidence type="ECO:0000313" key="2">
    <source>
        <dbReference type="Proteomes" id="UP001169760"/>
    </source>
</evidence>
<dbReference type="EMBL" id="JAUOPB010000053">
    <property type="protein sequence ID" value="MDO6424944.1"/>
    <property type="molecule type" value="Genomic_DNA"/>
</dbReference>
<proteinExistence type="predicted"/>
<evidence type="ECO:0000313" key="1">
    <source>
        <dbReference type="EMBL" id="MDO6424944.1"/>
    </source>
</evidence>
<protein>
    <submittedName>
        <fullName evidence="1">Uncharacterized protein</fullName>
    </submittedName>
</protein>
<name>A0AAW7XBV5_9GAMM</name>